<feature type="transmembrane region" description="Helical" evidence="1">
    <location>
        <begin position="83"/>
        <end position="102"/>
    </location>
</feature>
<gene>
    <name evidence="2" type="ORF">SLOPH_1092</name>
</gene>
<proteinExistence type="predicted"/>
<dbReference type="Proteomes" id="UP000014978">
    <property type="component" value="Unassembled WGS sequence"/>
</dbReference>
<dbReference type="EMBL" id="ATCN01000699">
    <property type="protein sequence ID" value="EPR78574.1"/>
    <property type="molecule type" value="Genomic_DNA"/>
</dbReference>
<comment type="caution">
    <text evidence="2">The sequence shown here is derived from an EMBL/GenBank/DDBJ whole genome shotgun (WGS) entry which is preliminary data.</text>
</comment>
<organism evidence="2 3">
    <name type="scientific">Spraguea lophii (strain 42_110)</name>
    <name type="common">Microsporidian parasite</name>
    <dbReference type="NCBI Taxonomy" id="1358809"/>
    <lineage>
        <taxon>Eukaryota</taxon>
        <taxon>Fungi</taxon>
        <taxon>Fungi incertae sedis</taxon>
        <taxon>Microsporidia</taxon>
        <taxon>Spragueidae</taxon>
        <taxon>Spraguea</taxon>
    </lineage>
</organism>
<evidence type="ECO:0000313" key="3">
    <source>
        <dbReference type="Proteomes" id="UP000014978"/>
    </source>
</evidence>
<keyword evidence="3" id="KW-1185">Reference proteome</keyword>
<feature type="transmembrane region" description="Helical" evidence="1">
    <location>
        <begin position="7"/>
        <end position="24"/>
    </location>
</feature>
<keyword evidence="1" id="KW-0812">Transmembrane</keyword>
<dbReference type="InParanoid" id="S7XHQ3"/>
<accession>S7XHQ3</accession>
<evidence type="ECO:0000256" key="1">
    <source>
        <dbReference type="SAM" id="Phobius"/>
    </source>
</evidence>
<dbReference type="HOGENOM" id="CLU_1469131_0_0_1"/>
<name>S7XHQ3_SPRLO</name>
<sequence>MRNTKYMNIKLIIITICQILSITIFNECKIYDIVLNSLLAATALFLNMHLLYKNFYDILYESTVFSLITLLEFGINFLINQNILYFFIITFIIITFNVLFYLDHKKEQEISKSCNCSIVFLDKDIVDRNGIQLKANELLETVSDGINDIIVRNSSGMEFNVPKKSVLNLLSNKNTFINKNNDLI</sequence>
<keyword evidence="1" id="KW-1133">Transmembrane helix</keyword>
<evidence type="ECO:0000313" key="2">
    <source>
        <dbReference type="EMBL" id="EPR78574.1"/>
    </source>
</evidence>
<keyword evidence="1" id="KW-0472">Membrane</keyword>
<feature type="transmembrane region" description="Helical" evidence="1">
    <location>
        <begin position="30"/>
        <end position="51"/>
    </location>
</feature>
<feature type="transmembrane region" description="Helical" evidence="1">
    <location>
        <begin position="58"/>
        <end position="77"/>
    </location>
</feature>
<protein>
    <submittedName>
        <fullName evidence="2">Uncharacterized protein</fullName>
    </submittedName>
</protein>
<dbReference type="VEuPathDB" id="MicrosporidiaDB:SLOPH_1092"/>
<dbReference type="AlphaFoldDB" id="S7XHQ3"/>
<reference evidence="3" key="1">
    <citation type="journal article" date="2013" name="PLoS Genet.">
        <title>The genome of Spraguea lophii and the basis of host-microsporidian interactions.</title>
        <authorList>
            <person name="Campbell S.E."/>
            <person name="Williams T.A."/>
            <person name="Yousuf A."/>
            <person name="Soanes D.M."/>
            <person name="Paszkiewicz K.H."/>
            <person name="Williams B.A.P."/>
        </authorList>
    </citation>
    <scope>NUCLEOTIDE SEQUENCE [LARGE SCALE GENOMIC DNA]</scope>
    <source>
        <strain evidence="3">42_110</strain>
    </source>
</reference>